<keyword evidence="8 12" id="KW-1133">Transmembrane helix</keyword>
<keyword evidence="6" id="KW-1003">Cell membrane</keyword>
<keyword evidence="14" id="KW-1185">Reference proteome</keyword>
<gene>
    <name evidence="13" type="ORF">CCZ37_02855</name>
</gene>
<sequence>MLTMVSVMKNSIYRQFWRYTIPTVAAMLVNGLYQVVDGIFIGHYVGAEGLAGINVAWPIIGFILGLGMLVGVGTGALASIKQGEGNMTAAKQVLATGLLLLVMLAPAVATILWFLADDFIAWQGVEGRVYELGLQYLQVLVIACVFTLGSIAMPFLLRNDDSPNLATLLMVSGAIINILFDYLFIAVLHWELTGAAIATALAQLSVTVLGIGYFFSKRAKLRLSLSVMRVQWSLLPQIVVIGTSSFFMYAYGSMMVAVHNSLFAHYGSAALVGAYAILGYIVTVYYLTAEGIANGMQPLASFNYGARNYSNIRKLLKIAMSIAVLGGLGFVVLLNLFSTQVVAIFNSTDPQLMASAVLGLKLHMFALFLDGFLVVAAAFYQATNRGSKAMFVTIGNMAIQLPFLYLLPKLYGVTGVWIAFPISNIALSLVVGLMLWRDLRALPCDNAKQTVFA</sequence>
<feature type="transmembrane region" description="Helical" evidence="12">
    <location>
        <begin position="196"/>
        <end position="215"/>
    </location>
</feature>
<feature type="transmembrane region" description="Helical" evidence="12">
    <location>
        <begin position="16"/>
        <end position="36"/>
    </location>
</feature>
<evidence type="ECO:0000256" key="12">
    <source>
        <dbReference type="SAM" id="Phobius"/>
    </source>
</evidence>
<comment type="similarity">
    <text evidence="2">Belongs to the multi antimicrobial extrusion (MATE) (TC 2.A.66.1) family. MepA subfamily.</text>
</comment>
<evidence type="ECO:0000256" key="1">
    <source>
        <dbReference type="ARBA" id="ARBA00004429"/>
    </source>
</evidence>
<evidence type="ECO:0000256" key="10">
    <source>
        <dbReference type="ARBA" id="ARBA00023251"/>
    </source>
</evidence>
<dbReference type="KEGG" id="vqi:CCZ37_02855"/>
<feature type="transmembrane region" description="Helical" evidence="12">
    <location>
        <begin position="357"/>
        <end position="380"/>
    </location>
</feature>
<accession>A0A223MVI8</accession>
<keyword evidence="5" id="KW-0813">Transport</keyword>
<dbReference type="InterPro" id="IPR048279">
    <property type="entry name" value="MdtK-like"/>
</dbReference>
<dbReference type="AlphaFoldDB" id="A0A223MVI8"/>
<proteinExistence type="inferred from homology"/>
<dbReference type="GO" id="GO:0005886">
    <property type="term" value="C:plasma membrane"/>
    <property type="evidence" value="ECO:0007669"/>
    <property type="project" value="UniProtKB-SubCell"/>
</dbReference>
<evidence type="ECO:0000313" key="14">
    <source>
        <dbReference type="Proteomes" id="UP000215148"/>
    </source>
</evidence>
<feature type="transmembrane region" description="Helical" evidence="12">
    <location>
        <begin position="414"/>
        <end position="436"/>
    </location>
</feature>
<dbReference type="Proteomes" id="UP000215148">
    <property type="component" value="Chromosome 1"/>
</dbReference>
<dbReference type="EMBL" id="CP022741">
    <property type="protein sequence ID" value="ASU21595.1"/>
    <property type="molecule type" value="Genomic_DNA"/>
</dbReference>
<evidence type="ECO:0000256" key="9">
    <source>
        <dbReference type="ARBA" id="ARBA00023136"/>
    </source>
</evidence>
<dbReference type="InterPro" id="IPR045070">
    <property type="entry name" value="MATE_MepA-like"/>
</dbReference>
<evidence type="ECO:0000256" key="2">
    <source>
        <dbReference type="ARBA" id="ARBA00008417"/>
    </source>
</evidence>
<dbReference type="GO" id="GO:0046677">
    <property type="term" value="P:response to antibiotic"/>
    <property type="evidence" value="ECO:0007669"/>
    <property type="project" value="UniProtKB-KW"/>
</dbReference>
<feature type="transmembrane region" description="Helical" evidence="12">
    <location>
        <begin position="136"/>
        <end position="156"/>
    </location>
</feature>
<dbReference type="InterPro" id="IPR002528">
    <property type="entry name" value="MATE_fam"/>
</dbReference>
<feature type="transmembrane region" description="Helical" evidence="12">
    <location>
        <begin position="315"/>
        <end position="337"/>
    </location>
</feature>
<keyword evidence="10" id="KW-0046">Antibiotic resistance</keyword>
<feature type="transmembrane region" description="Helical" evidence="12">
    <location>
        <begin position="227"/>
        <end position="251"/>
    </location>
</feature>
<evidence type="ECO:0000256" key="3">
    <source>
        <dbReference type="ARBA" id="ARBA00013489"/>
    </source>
</evidence>
<evidence type="ECO:0000256" key="7">
    <source>
        <dbReference type="ARBA" id="ARBA00022692"/>
    </source>
</evidence>
<feature type="transmembrane region" description="Helical" evidence="12">
    <location>
        <begin position="56"/>
        <end position="80"/>
    </location>
</feature>
<reference evidence="13 14" key="1">
    <citation type="submission" date="2017-08" db="EMBL/GenBank/DDBJ databases">
        <title>The Vibrio qinghaiensis sp.-Q67 is a luminous bacteria isolated firstly from Qinghai lake, Qinghai province, China, which has been proved to be very sensitive to detect environmental and food pollutants. Therefore, complete genome analysis of V. qinghaiensis sp.-Q67 highlights the potential application of this strain on detection of hazards in the contaminated environments.</title>
        <authorList>
            <person name="Gong L."/>
        </authorList>
    </citation>
    <scope>NUCLEOTIDE SEQUENCE [LARGE SCALE GENOMIC DNA]</scope>
    <source>
        <strain evidence="13 14">Q67</strain>
    </source>
</reference>
<feature type="transmembrane region" description="Helical" evidence="12">
    <location>
        <begin position="389"/>
        <end position="408"/>
    </location>
</feature>
<dbReference type="GO" id="GO:0015297">
    <property type="term" value="F:antiporter activity"/>
    <property type="evidence" value="ECO:0007669"/>
    <property type="project" value="InterPro"/>
</dbReference>
<name>A0A223MVI8_9VIBR</name>
<feature type="transmembrane region" description="Helical" evidence="12">
    <location>
        <begin position="168"/>
        <end position="190"/>
    </location>
</feature>
<evidence type="ECO:0000256" key="11">
    <source>
        <dbReference type="ARBA" id="ARBA00030855"/>
    </source>
</evidence>
<evidence type="ECO:0000256" key="4">
    <source>
        <dbReference type="ARBA" id="ARBA00022106"/>
    </source>
</evidence>
<feature type="transmembrane region" description="Helical" evidence="12">
    <location>
        <begin position="92"/>
        <end position="116"/>
    </location>
</feature>
<organism evidence="13 14">
    <name type="scientific">Vibrio qinghaiensis</name>
    <dbReference type="NCBI Taxonomy" id="2025808"/>
    <lineage>
        <taxon>Bacteria</taxon>
        <taxon>Pseudomonadati</taxon>
        <taxon>Pseudomonadota</taxon>
        <taxon>Gammaproteobacteria</taxon>
        <taxon>Vibrionales</taxon>
        <taxon>Vibrionaceae</taxon>
        <taxon>Vibrio</taxon>
    </lineage>
</organism>
<evidence type="ECO:0000313" key="13">
    <source>
        <dbReference type="EMBL" id="ASU21595.1"/>
    </source>
</evidence>
<dbReference type="InterPro" id="IPR051327">
    <property type="entry name" value="MATE_MepA_subfamily"/>
</dbReference>
<evidence type="ECO:0000256" key="6">
    <source>
        <dbReference type="ARBA" id="ARBA00022475"/>
    </source>
</evidence>
<dbReference type="CDD" id="cd13143">
    <property type="entry name" value="MATE_MepA_like"/>
    <property type="match status" value="1"/>
</dbReference>
<protein>
    <recommendedName>
        <fullName evidence="4">Multidrug export protein MepA</fullName>
    </recommendedName>
    <alternativeName>
        <fullName evidence="3">Multidrug resistance protein NorM</fullName>
    </alternativeName>
    <alternativeName>
        <fullName evidence="11">Na(+)/drug antiporter</fullName>
    </alternativeName>
</protein>
<dbReference type="PANTHER" id="PTHR43823">
    <property type="entry name" value="SPORULATION PROTEIN YKVU"/>
    <property type="match status" value="1"/>
</dbReference>
<dbReference type="Pfam" id="PF01554">
    <property type="entry name" value="MatE"/>
    <property type="match status" value="2"/>
</dbReference>
<feature type="transmembrane region" description="Helical" evidence="12">
    <location>
        <begin position="263"/>
        <end position="287"/>
    </location>
</feature>
<evidence type="ECO:0000256" key="5">
    <source>
        <dbReference type="ARBA" id="ARBA00022448"/>
    </source>
</evidence>
<evidence type="ECO:0000256" key="8">
    <source>
        <dbReference type="ARBA" id="ARBA00022989"/>
    </source>
</evidence>
<dbReference type="NCBIfam" id="NF007130">
    <property type="entry name" value="PRK09575.1"/>
    <property type="match status" value="1"/>
</dbReference>
<dbReference type="GO" id="GO:0042910">
    <property type="term" value="F:xenobiotic transmembrane transporter activity"/>
    <property type="evidence" value="ECO:0007669"/>
    <property type="project" value="InterPro"/>
</dbReference>
<keyword evidence="9 12" id="KW-0472">Membrane</keyword>
<dbReference type="PANTHER" id="PTHR43823:SF3">
    <property type="entry name" value="MULTIDRUG EXPORT PROTEIN MEPA"/>
    <property type="match status" value="1"/>
</dbReference>
<keyword evidence="7 12" id="KW-0812">Transmembrane</keyword>
<dbReference type="PIRSF" id="PIRSF006603">
    <property type="entry name" value="DinF"/>
    <property type="match status" value="1"/>
</dbReference>
<comment type="subcellular location">
    <subcellularLocation>
        <location evidence="1">Cell inner membrane</location>
        <topology evidence="1">Multi-pass membrane protein</topology>
    </subcellularLocation>
</comment>